<evidence type="ECO:0000259" key="6">
    <source>
        <dbReference type="PROSITE" id="PS51762"/>
    </source>
</evidence>
<dbReference type="PROSITE" id="PS51969">
    <property type="entry name" value="CBM39"/>
    <property type="match status" value="1"/>
</dbReference>
<keyword evidence="8" id="KW-1185">Reference proteome</keyword>
<keyword evidence="5" id="KW-0732">Signal</keyword>
<dbReference type="GO" id="GO:0045087">
    <property type="term" value="P:innate immune response"/>
    <property type="evidence" value="ECO:0007669"/>
    <property type="project" value="UniProtKB-KW"/>
</dbReference>
<evidence type="ECO:0000256" key="4">
    <source>
        <dbReference type="ARBA" id="ARBA00022859"/>
    </source>
</evidence>
<evidence type="ECO:0000256" key="2">
    <source>
        <dbReference type="ARBA" id="ARBA00008781"/>
    </source>
</evidence>
<dbReference type="InterPro" id="IPR031756">
    <property type="entry name" value="BGBP_N"/>
</dbReference>
<evidence type="ECO:0000313" key="9">
    <source>
        <dbReference type="RefSeq" id="XP_022087862.1"/>
    </source>
</evidence>
<dbReference type="InterPro" id="IPR013320">
    <property type="entry name" value="ConA-like_dom_sf"/>
</dbReference>
<comment type="similarity">
    <text evidence="2">Belongs to the insect beta-1,3-glucan binding protein family.</text>
</comment>
<dbReference type="KEGG" id="aplc:110977753"/>
<feature type="signal peptide" evidence="5">
    <location>
        <begin position="1"/>
        <end position="20"/>
    </location>
</feature>
<gene>
    <name evidence="9" type="primary">LOC110977753</name>
</gene>
<dbReference type="FunFam" id="2.60.120.200:FF:000217">
    <property type="entry name" value="Gram-negative bacteria-binding protein"/>
    <property type="match status" value="1"/>
</dbReference>
<dbReference type="InterPro" id="IPR000757">
    <property type="entry name" value="Beta-glucanase-like"/>
</dbReference>
<evidence type="ECO:0000259" key="7">
    <source>
        <dbReference type="PROSITE" id="PS51969"/>
    </source>
</evidence>
<keyword evidence="3" id="KW-0399">Innate immunity</keyword>
<evidence type="ECO:0000256" key="3">
    <source>
        <dbReference type="ARBA" id="ARBA00022588"/>
    </source>
</evidence>
<accession>A0A8B7Y5N8</accession>
<dbReference type="Proteomes" id="UP000694845">
    <property type="component" value="Unplaced"/>
</dbReference>
<feature type="domain" description="GH16" evidence="6">
    <location>
        <begin position="119"/>
        <end position="489"/>
    </location>
</feature>
<dbReference type="InterPro" id="IPR050546">
    <property type="entry name" value="Glycosyl_Hydrlase_16"/>
</dbReference>
<dbReference type="GO" id="GO:0005975">
    <property type="term" value="P:carbohydrate metabolic process"/>
    <property type="evidence" value="ECO:0007669"/>
    <property type="project" value="InterPro"/>
</dbReference>
<organism evidence="8 9">
    <name type="scientific">Acanthaster planci</name>
    <name type="common">Crown-of-thorns starfish</name>
    <dbReference type="NCBI Taxonomy" id="133434"/>
    <lineage>
        <taxon>Eukaryota</taxon>
        <taxon>Metazoa</taxon>
        <taxon>Echinodermata</taxon>
        <taxon>Eleutherozoa</taxon>
        <taxon>Asterozoa</taxon>
        <taxon>Asteroidea</taxon>
        <taxon>Valvatacea</taxon>
        <taxon>Valvatida</taxon>
        <taxon>Acanthasteridae</taxon>
        <taxon>Acanthaster</taxon>
    </lineage>
</organism>
<keyword evidence="4" id="KW-0391">Immunity</keyword>
<dbReference type="OrthoDB" id="4781at2759"/>
<evidence type="ECO:0000256" key="5">
    <source>
        <dbReference type="SAM" id="SignalP"/>
    </source>
</evidence>
<feature type="domain" description="CBM39" evidence="7">
    <location>
        <begin position="21"/>
        <end position="120"/>
    </location>
</feature>
<dbReference type="PROSITE" id="PS51762">
    <property type="entry name" value="GH16_2"/>
    <property type="match status" value="1"/>
</dbReference>
<feature type="chain" id="PRO_5034012136" evidence="5">
    <location>
        <begin position="21"/>
        <end position="489"/>
    </location>
</feature>
<protein>
    <submittedName>
        <fullName evidence="9">Beta-1,3-glucan-binding protein-like isoform X1</fullName>
    </submittedName>
</protein>
<dbReference type="AlphaFoldDB" id="A0A8B7Y5N8"/>
<comment type="similarity">
    <text evidence="1">Belongs to the glycosyl hydrolase 16 family.</text>
</comment>
<dbReference type="RefSeq" id="XP_022087862.1">
    <property type="nucleotide sequence ID" value="XM_022232170.1"/>
</dbReference>
<dbReference type="GO" id="GO:0030246">
    <property type="term" value="F:carbohydrate binding"/>
    <property type="evidence" value="ECO:0007669"/>
    <property type="project" value="InterPro"/>
</dbReference>
<dbReference type="GO" id="GO:0004553">
    <property type="term" value="F:hydrolase activity, hydrolyzing O-glycosyl compounds"/>
    <property type="evidence" value="ECO:0007669"/>
    <property type="project" value="InterPro"/>
</dbReference>
<proteinExistence type="inferred from homology"/>
<dbReference type="PANTHER" id="PTHR10963:SF55">
    <property type="entry name" value="GLYCOSIDE HYDROLASE FAMILY 16 PROTEIN"/>
    <property type="match status" value="1"/>
</dbReference>
<dbReference type="CDD" id="cd08024">
    <property type="entry name" value="GH16_CCF"/>
    <property type="match status" value="1"/>
</dbReference>
<dbReference type="PANTHER" id="PTHR10963">
    <property type="entry name" value="GLYCOSYL HYDROLASE-RELATED"/>
    <property type="match status" value="1"/>
</dbReference>
<evidence type="ECO:0000256" key="1">
    <source>
        <dbReference type="ARBA" id="ARBA00006865"/>
    </source>
</evidence>
<reference evidence="9" key="1">
    <citation type="submission" date="2025-08" db="UniProtKB">
        <authorList>
            <consortium name="RefSeq"/>
        </authorList>
    </citation>
    <scope>IDENTIFICATION</scope>
</reference>
<dbReference type="SUPFAM" id="SSF49899">
    <property type="entry name" value="Concanavalin A-like lectins/glucanases"/>
    <property type="match status" value="1"/>
</dbReference>
<dbReference type="Gene3D" id="2.60.40.2140">
    <property type="entry name" value="Beta-1,3-glucan-recognition protein, N-terminal domain"/>
    <property type="match status" value="1"/>
</dbReference>
<sequence>MARFVLSLVCLTVFCAQSLAYSVPTPDITLISPQGIRFAVPSNPGITLVAYHYNIGTPLYNVAAGQYNFDVNSASGGYWVHENKDISVAGRTVYYWVLVVYNGGGYTLTEQSWTDADGSSGGDKPTPECSSYPCMAGCDMSVKPCNGLIFEDTFDTFNLDVWEHEITAGGGGNWEFQYYTNNRSNSYVRDSTLFLKPTLTSDKYDEGFITSGTLDLWGASPADLCTGNAYSGCQRSGAPTNAINPVQSARIRTVHSFAFKYGRVEVVAKMPTGDWLWPAIWLLPKRNSYGGWPASGEIDMVESRGNLNLVDENGVNVGVNQMGSTMHWGPFWPQNGWPKTHSTKNLPTGQTFGMDFHKYELEWTSDGLKFYVDDELILDVDPGTNGFWELGEFEKSNPGIANPWVGSSSKVVPFDQDFYIILNVAVGGTNYFSDSLTNTPYAKPWLNSSPTALSDFWNAKDQWYPTWNPDVNNGEDAAMQIKSVRVWAI</sequence>
<dbReference type="Pfam" id="PF15886">
    <property type="entry name" value="CBM39"/>
    <property type="match status" value="1"/>
</dbReference>
<dbReference type="Pfam" id="PF00722">
    <property type="entry name" value="Glyco_hydro_16"/>
    <property type="match status" value="1"/>
</dbReference>
<dbReference type="Gene3D" id="2.60.120.200">
    <property type="match status" value="1"/>
</dbReference>
<evidence type="ECO:0000313" key="8">
    <source>
        <dbReference type="Proteomes" id="UP000694845"/>
    </source>
</evidence>
<name>A0A8B7Y5N8_ACAPL</name>
<dbReference type="InterPro" id="IPR043030">
    <property type="entry name" value="BGBP_N_sf"/>
</dbReference>
<dbReference type="GeneID" id="110977753"/>